<proteinExistence type="predicted"/>
<protein>
    <submittedName>
        <fullName evidence="1">Uncharacterized protein</fullName>
    </submittedName>
</protein>
<dbReference type="AlphaFoldDB" id="A0A2I0JJN6"/>
<comment type="caution">
    <text evidence="1">The sequence shown here is derived from an EMBL/GenBank/DDBJ whole genome shotgun (WGS) entry which is preliminary data.</text>
</comment>
<dbReference type="Proteomes" id="UP000233551">
    <property type="component" value="Unassembled WGS sequence"/>
</dbReference>
<accession>A0A2I0JJN6</accession>
<organism evidence="1 2">
    <name type="scientific">Punica granatum</name>
    <name type="common">Pomegranate</name>
    <dbReference type="NCBI Taxonomy" id="22663"/>
    <lineage>
        <taxon>Eukaryota</taxon>
        <taxon>Viridiplantae</taxon>
        <taxon>Streptophyta</taxon>
        <taxon>Embryophyta</taxon>
        <taxon>Tracheophyta</taxon>
        <taxon>Spermatophyta</taxon>
        <taxon>Magnoliopsida</taxon>
        <taxon>eudicotyledons</taxon>
        <taxon>Gunneridae</taxon>
        <taxon>Pentapetalae</taxon>
        <taxon>rosids</taxon>
        <taxon>malvids</taxon>
        <taxon>Myrtales</taxon>
        <taxon>Lythraceae</taxon>
        <taxon>Punica</taxon>
    </lineage>
</organism>
<sequence length="103" mass="11723">MRCRAAFSPHGAEPATLIPLTEQSFLQQNSKMTLPARLLRHWLVRRIVDARGQVPIFEGLNARPHGVLLGHTWAYRDVLNDALTTLLAVRHARRLWTLLVKVP</sequence>
<keyword evidence="2" id="KW-1185">Reference proteome</keyword>
<gene>
    <name evidence="1" type="ORF">CRG98_023441</name>
</gene>
<evidence type="ECO:0000313" key="2">
    <source>
        <dbReference type="Proteomes" id="UP000233551"/>
    </source>
</evidence>
<name>A0A2I0JJN6_PUNGR</name>
<reference evidence="1 2" key="1">
    <citation type="submission" date="2017-11" db="EMBL/GenBank/DDBJ databases">
        <title>De-novo sequencing of pomegranate (Punica granatum L.) genome.</title>
        <authorList>
            <person name="Akparov Z."/>
            <person name="Amiraslanov A."/>
            <person name="Hajiyeva S."/>
            <person name="Abbasov M."/>
            <person name="Kaur K."/>
            <person name="Hamwieh A."/>
            <person name="Solovyev V."/>
            <person name="Salamov A."/>
            <person name="Braich B."/>
            <person name="Kosarev P."/>
            <person name="Mahmoud A."/>
            <person name="Hajiyev E."/>
            <person name="Babayeva S."/>
            <person name="Izzatullayeva V."/>
            <person name="Mammadov A."/>
            <person name="Mammadov A."/>
            <person name="Sharifova S."/>
            <person name="Ojaghi J."/>
            <person name="Eynullazada K."/>
            <person name="Bayramov B."/>
            <person name="Abdulazimova A."/>
            <person name="Shahmuradov I."/>
        </authorList>
    </citation>
    <scope>NUCLEOTIDE SEQUENCE [LARGE SCALE GENOMIC DNA]</scope>
    <source>
        <strain evidence="2">cv. AG2017</strain>
        <tissue evidence="1">Leaf</tissue>
    </source>
</reference>
<dbReference type="EMBL" id="PGOL01001619">
    <property type="protein sequence ID" value="PKI56173.1"/>
    <property type="molecule type" value="Genomic_DNA"/>
</dbReference>
<evidence type="ECO:0000313" key="1">
    <source>
        <dbReference type="EMBL" id="PKI56173.1"/>
    </source>
</evidence>